<dbReference type="SUPFAM" id="SSF52047">
    <property type="entry name" value="RNI-like"/>
    <property type="match status" value="1"/>
</dbReference>
<dbReference type="Pfam" id="PF13516">
    <property type="entry name" value="LRR_6"/>
    <property type="match status" value="3"/>
</dbReference>
<evidence type="ECO:0000313" key="1">
    <source>
        <dbReference type="EMBL" id="EKX41020.1"/>
    </source>
</evidence>
<organism evidence="1">
    <name type="scientific">Guillardia theta (strain CCMP2712)</name>
    <name type="common">Cryptophyte</name>
    <dbReference type="NCBI Taxonomy" id="905079"/>
    <lineage>
        <taxon>Eukaryota</taxon>
        <taxon>Cryptophyceae</taxon>
        <taxon>Pyrenomonadales</taxon>
        <taxon>Geminigeraceae</taxon>
        <taxon>Guillardia</taxon>
    </lineage>
</organism>
<accession>L1IYW3</accession>
<dbReference type="OrthoDB" id="341587at2759"/>
<dbReference type="AlphaFoldDB" id="L1IYW3"/>
<dbReference type="RefSeq" id="XP_005828000.1">
    <property type="nucleotide sequence ID" value="XM_005827943.1"/>
</dbReference>
<dbReference type="PANTHER" id="PTHR46761:SF2">
    <property type="entry name" value="RAN GTPASE-ACTIVATING PROTEIN 1"/>
    <property type="match status" value="1"/>
</dbReference>
<evidence type="ECO:0000313" key="3">
    <source>
        <dbReference type="Proteomes" id="UP000011087"/>
    </source>
</evidence>
<dbReference type="Proteomes" id="UP000011087">
    <property type="component" value="Unassembled WGS sequence"/>
</dbReference>
<name>L1IYW3_GUITC</name>
<dbReference type="EMBL" id="JH993027">
    <property type="protein sequence ID" value="EKX41020.1"/>
    <property type="molecule type" value="Genomic_DNA"/>
</dbReference>
<dbReference type="GeneID" id="17297677"/>
<proteinExistence type="predicted"/>
<dbReference type="SMART" id="SM00368">
    <property type="entry name" value="LRR_RI"/>
    <property type="match status" value="3"/>
</dbReference>
<dbReference type="EnsemblProtists" id="EKX41020">
    <property type="protein sequence ID" value="EKX41020"/>
    <property type="gene ID" value="GUITHDRAFT_113027"/>
</dbReference>
<dbReference type="Gene3D" id="3.80.10.10">
    <property type="entry name" value="Ribonuclease Inhibitor"/>
    <property type="match status" value="2"/>
</dbReference>
<dbReference type="STRING" id="905079.L1IYW3"/>
<reference evidence="1 3" key="1">
    <citation type="journal article" date="2012" name="Nature">
        <title>Algal genomes reveal evolutionary mosaicism and the fate of nucleomorphs.</title>
        <authorList>
            <consortium name="DOE Joint Genome Institute"/>
            <person name="Curtis B.A."/>
            <person name="Tanifuji G."/>
            <person name="Burki F."/>
            <person name="Gruber A."/>
            <person name="Irimia M."/>
            <person name="Maruyama S."/>
            <person name="Arias M.C."/>
            <person name="Ball S.G."/>
            <person name="Gile G.H."/>
            <person name="Hirakawa Y."/>
            <person name="Hopkins J.F."/>
            <person name="Kuo A."/>
            <person name="Rensing S.A."/>
            <person name="Schmutz J."/>
            <person name="Symeonidi A."/>
            <person name="Elias M."/>
            <person name="Eveleigh R.J."/>
            <person name="Herman E.K."/>
            <person name="Klute M.J."/>
            <person name="Nakayama T."/>
            <person name="Obornik M."/>
            <person name="Reyes-Prieto A."/>
            <person name="Armbrust E.V."/>
            <person name="Aves S.J."/>
            <person name="Beiko R.G."/>
            <person name="Coutinho P."/>
            <person name="Dacks J.B."/>
            <person name="Durnford D.G."/>
            <person name="Fast N.M."/>
            <person name="Green B.R."/>
            <person name="Grisdale C.J."/>
            <person name="Hempel F."/>
            <person name="Henrissat B."/>
            <person name="Hoppner M.P."/>
            <person name="Ishida K."/>
            <person name="Kim E."/>
            <person name="Koreny L."/>
            <person name="Kroth P.G."/>
            <person name="Liu Y."/>
            <person name="Malik S.B."/>
            <person name="Maier U.G."/>
            <person name="McRose D."/>
            <person name="Mock T."/>
            <person name="Neilson J.A."/>
            <person name="Onodera N.T."/>
            <person name="Poole A.M."/>
            <person name="Pritham E.J."/>
            <person name="Richards T.A."/>
            <person name="Rocap G."/>
            <person name="Roy S.W."/>
            <person name="Sarai C."/>
            <person name="Schaack S."/>
            <person name="Shirato S."/>
            <person name="Slamovits C.H."/>
            <person name="Spencer D.F."/>
            <person name="Suzuki S."/>
            <person name="Worden A.Z."/>
            <person name="Zauner S."/>
            <person name="Barry K."/>
            <person name="Bell C."/>
            <person name="Bharti A.K."/>
            <person name="Crow J.A."/>
            <person name="Grimwood J."/>
            <person name="Kramer R."/>
            <person name="Lindquist E."/>
            <person name="Lucas S."/>
            <person name="Salamov A."/>
            <person name="McFadden G.I."/>
            <person name="Lane C.E."/>
            <person name="Keeling P.J."/>
            <person name="Gray M.W."/>
            <person name="Grigoriev I.V."/>
            <person name="Archibald J.M."/>
        </authorList>
    </citation>
    <scope>NUCLEOTIDE SEQUENCE</scope>
    <source>
        <strain evidence="1 3">CCMP2712</strain>
    </source>
</reference>
<reference evidence="3" key="2">
    <citation type="submission" date="2012-11" db="EMBL/GenBank/DDBJ databases">
        <authorList>
            <person name="Kuo A."/>
            <person name="Curtis B.A."/>
            <person name="Tanifuji G."/>
            <person name="Burki F."/>
            <person name="Gruber A."/>
            <person name="Irimia M."/>
            <person name="Maruyama S."/>
            <person name="Arias M.C."/>
            <person name="Ball S.G."/>
            <person name="Gile G.H."/>
            <person name="Hirakawa Y."/>
            <person name="Hopkins J.F."/>
            <person name="Rensing S.A."/>
            <person name="Schmutz J."/>
            <person name="Symeonidi A."/>
            <person name="Elias M."/>
            <person name="Eveleigh R.J."/>
            <person name="Herman E.K."/>
            <person name="Klute M.J."/>
            <person name="Nakayama T."/>
            <person name="Obornik M."/>
            <person name="Reyes-Prieto A."/>
            <person name="Armbrust E.V."/>
            <person name="Aves S.J."/>
            <person name="Beiko R.G."/>
            <person name="Coutinho P."/>
            <person name="Dacks J.B."/>
            <person name="Durnford D.G."/>
            <person name="Fast N.M."/>
            <person name="Green B.R."/>
            <person name="Grisdale C."/>
            <person name="Hempe F."/>
            <person name="Henrissat B."/>
            <person name="Hoppner M.P."/>
            <person name="Ishida K.-I."/>
            <person name="Kim E."/>
            <person name="Koreny L."/>
            <person name="Kroth P.G."/>
            <person name="Liu Y."/>
            <person name="Malik S.-B."/>
            <person name="Maier U.G."/>
            <person name="McRose D."/>
            <person name="Mock T."/>
            <person name="Neilson J.A."/>
            <person name="Onodera N.T."/>
            <person name="Poole A.M."/>
            <person name="Pritham E.J."/>
            <person name="Richards T.A."/>
            <person name="Rocap G."/>
            <person name="Roy S.W."/>
            <person name="Sarai C."/>
            <person name="Schaack S."/>
            <person name="Shirato S."/>
            <person name="Slamovits C.H."/>
            <person name="Spencer D.F."/>
            <person name="Suzuki S."/>
            <person name="Worden A.Z."/>
            <person name="Zauner S."/>
            <person name="Barry K."/>
            <person name="Bell C."/>
            <person name="Bharti A.K."/>
            <person name="Crow J.A."/>
            <person name="Grimwood J."/>
            <person name="Kramer R."/>
            <person name="Lindquist E."/>
            <person name="Lucas S."/>
            <person name="Salamov A."/>
            <person name="McFadden G.I."/>
            <person name="Lane C.E."/>
            <person name="Keeling P.J."/>
            <person name="Gray M.W."/>
            <person name="Grigoriev I.V."/>
            <person name="Archibald J.M."/>
        </authorList>
    </citation>
    <scope>NUCLEOTIDE SEQUENCE</scope>
    <source>
        <strain evidence="3">CCMP2712</strain>
    </source>
</reference>
<dbReference type="HOGENOM" id="CLU_1404913_0_0_1"/>
<dbReference type="PaxDb" id="55529-EKX41020"/>
<gene>
    <name evidence="1" type="ORF">GUITHDRAFT_113027</name>
</gene>
<dbReference type="InterPro" id="IPR032675">
    <property type="entry name" value="LRR_dom_sf"/>
</dbReference>
<dbReference type="GO" id="GO:0005096">
    <property type="term" value="F:GTPase activator activity"/>
    <property type="evidence" value="ECO:0007669"/>
    <property type="project" value="InterPro"/>
</dbReference>
<dbReference type="InterPro" id="IPR045203">
    <property type="entry name" value="RanGAP1/2"/>
</dbReference>
<dbReference type="InterPro" id="IPR001611">
    <property type="entry name" value="Leu-rich_rpt"/>
</dbReference>
<protein>
    <submittedName>
        <fullName evidence="1 2">Uncharacterized protein</fullName>
    </submittedName>
</protein>
<reference evidence="2" key="3">
    <citation type="submission" date="2016-03" db="UniProtKB">
        <authorList>
            <consortium name="EnsemblProtists"/>
        </authorList>
    </citation>
    <scope>IDENTIFICATION</scope>
</reference>
<keyword evidence="3" id="KW-1185">Reference proteome</keyword>
<evidence type="ECO:0000313" key="2">
    <source>
        <dbReference type="EnsemblProtists" id="EKX41020"/>
    </source>
</evidence>
<dbReference type="KEGG" id="gtt:GUITHDRAFT_113027"/>
<dbReference type="PANTHER" id="PTHR46761">
    <property type="entry name" value="RAN GTPASE-ACTIVATING PROTEIN 1"/>
    <property type="match status" value="1"/>
</dbReference>
<sequence length="194" mass="21015">MLSSNKITILSLRHLHLSHKEISVICQVLESNVGILSLDLHGNVMDAVGATSLSQSLSRCHSLRQLDLGGNQEFNNNIGVDGAAALSRALQSHTSLELLHLSYNNLSPDGIRELYGLISRSSRLKSLDLEGNVKDVGNRLGQISCLHTWKLISSCTNLTDLNISENGFLSRGQQSVKKALSGSNHELHQPAACI</sequence>